<accession>A0A8C5D1D3</accession>
<evidence type="ECO:0000259" key="2">
    <source>
        <dbReference type="Pfam" id="PF24066"/>
    </source>
</evidence>
<reference evidence="3" key="1">
    <citation type="submission" date="2025-08" db="UniProtKB">
        <authorList>
            <consortium name="Ensembl"/>
        </authorList>
    </citation>
    <scope>IDENTIFICATION</scope>
</reference>
<evidence type="ECO:0000256" key="1">
    <source>
        <dbReference type="SAM" id="MobiDB-lite"/>
    </source>
</evidence>
<keyword evidence="4" id="KW-1185">Reference proteome</keyword>
<dbReference type="PANTHER" id="PTHR47403">
    <property type="entry name" value="LOC100145250 PROTEIN"/>
    <property type="match status" value="1"/>
</dbReference>
<dbReference type="AlphaFoldDB" id="A0A8C5D1D3"/>
<sequence>MAELGPDGAELSSASSTGPPPPPPPVHLDAAAIHRLYLGTDLLHRVLPNLTVVQDWQPYKLLPSNMDVLLKKDIDWVVDDEEAPSVASLCTFPIRVPIGDDWYYLNIDMFGKDLSQVRRQYLAHLRRHTAGLRGSVMCQLFLEPALWAPMVELCRSVLRVELVKEYTDQCVVESDVV</sequence>
<dbReference type="OMA" id="FESSMWH"/>
<protein>
    <submittedName>
        <fullName evidence="3">N-acetyltransferase 16</fullName>
    </submittedName>
</protein>
<dbReference type="Pfam" id="PF24066">
    <property type="entry name" value="Hisat_C"/>
    <property type="match status" value="1"/>
</dbReference>
<dbReference type="Proteomes" id="UP000694546">
    <property type="component" value="Chromosome 17"/>
</dbReference>
<dbReference type="PANTHER" id="PTHR47403:SF3">
    <property type="entry name" value="N-ACETYLTRANSFERASE 16-RELATED"/>
    <property type="match status" value="1"/>
</dbReference>
<name>A0A8C5D1D3_GADMO</name>
<evidence type="ECO:0000313" key="4">
    <source>
        <dbReference type="Proteomes" id="UP000694546"/>
    </source>
</evidence>
<dbReference type="InterPro" id="IPR056483">
    <property type="entry name" value="Hisat_C"/>
</dbReference>
<proteinExistence type="predicted"/>
<reference evidence="3" key="2">
    <citation type="submission" date="2025-09" db="UniProtKB">
        <authorList>
            <consortium name="Ensembl"/>
        </authorList>
    </citation>
    <scope>IDENTIFICATION</scope>
</reference>
<dbReference type="GeneTree" id="ENSGT00390000016398"/>
<feature type="domain" description="Histidine N-acetyltransferase C-terminal" evidence="2">
    <location>
        <begin position="22"/>
        <end position="143"/>
    </location>
</feature>
<organism evidence="3 4">
    <name type="scientific">Gadus morhua</name>
    <name type="common">Atlantic cod</name>
    <dbReference type="NCBI Taxonomy" id="8049"/>
    <lineage>
        <taxon>Eukaryota</taxon>
        <taxon>Metazoa</taxon>
        <taxon>Chordata</taxon>
        <taxon>Craniata</taxon>
        <taxon>Vertebrata</taxon>
        <taxon>Euteleostomi</taxon>
        <taxon>Actinopterygii</taxon>
        <taxon>Neopterygii</taxon>
        <taxon>Teleostei</taxon>
        <taxon>Neoteleostei</taxon>
        <taxon>Acanthomorphata</taxon>
        <taxon>Zeiogadaria</taxon>
        <taxon>Gadariae</taxon>
        <taxon>Gadiformes</taxon>
        <taxon>Gadoidei</taxon>
        <taxon>Gadidae</taxon>
        <taxon>Gadus</taxon>
    </lineage>
</organism>
<evidence type="ECO:0000313" key="3">
    <source>
        <dbReference type="Ensembl" id="ENSGMOP00000069346.1"/>
    </source>
</evidence>
<dbReference type="Ensembl" id="ENSGMOT00000061379.1">
    <property type="protein sequence ID" value="ENSGMOP00000069346.1"/>
    <property type="gene ID" value="ENSGMOG00000025235.1"/>
</dbReference>
<feature type="region of interest" description="Disordered" evidence="1">
    <location>
        <begin position="1"/>
        <end position="25"/>
    </location>
</feature>